<feature type="transmembrane region" description="Helical" evidence="6">
    <location>
        <begin position="28"/>
        <end position="57"/>
    </location>
</feature>
<evidence type="ECO:0000256" key="6">
    <source>
        <dbReference type="SAM" id="Phobius"/>
    </source>
</evidence>
<accession>A0A3L9Y732</accession>
<proteinExistence type="predicted"/>
<reference evidence="7 8" key="1">
    <citation type="submission" date="2018-10" db="EMBL/GenBank/DDBJ databases">
        <authorList>
            <person name="Jung H.S."/>
            <person name="Jeon C.O."/>
        </authorList>
    </citation>
    <scope>NUCLEOTIDE SEQUENCE [LARGE SCALE GENOMIC DNA]</scope>
    <source>
        <strain evidence="7 8">MA-7-27</strain>
    </source>
</reference>
<dbReference type="EMBL" id="RCNT01000002">
    <property type="protein sequence ID" value="RMA43088.1"/>
    <property type="molecule type" value="Genomic_DNA"/>
</dbReference>
<feature type="transmembrane region" description="Helical" evidence="6">
    <location>
        <begin position="97"/>
        <end position="120"/>
    </location>
</feature>
<feature type="transmembrane region" description="Helical" evidence="6">
    <location>
        <begin position="181"/>
        <end position="200"/>
    </location>
</feature>
<name>A0A3L9Y732_9RHOB</name>
<keyword evidence="4 6" id="KW-1133">Transmembrane helix</keyword>
<dbReference type="NCBIfam" id="TIGR00765">
    <property type="entry name" value="yihY_not_rbn"/>
    <property type="match status" value="1"/>
</dbReference>
<evidence type="ECO:0000256" key="1">
    <source>
        <dbReference type="ARBA" id="ARBA00004651"/>
    </source>
</evidence>
<dbReference type="RefSeq" id="WP_121897023.1">
    <property type="nucleotide sequence ID" value="NZ_RCNT01000002.1"/>
</dbReference>
<comment type="caution">
    <text evidence="7">The sequence shown here is derived from an EMBL/GenBank/DDBJ whole genome shotgun (WGS) entry which is preliminary data.</text>
</comment>
<comment type="subcellular location">
    <subcellularLocation>
        <location evidence="1">Cell membrane</location>
        <topology evidence="1">Multi-pass membrane protein</topology>
    </subcellularLocation>
</comment>
<dbReference type="Pfam" id="PF03631">
    <property type="entry name" value="Virul_fac_BrkB"/>
    <property type="match status" value="1"/>
</dbReference>
<dbReference type="InterPro" id="IPR017039">
    <property type="entry name" value="Virul_fac_BrkB"/>
</dbReference>
<dbReference type="GO" id="GO:0005886">
    <property type="term" value="C:plasma membrane"/>
    <property type="evidence" value="ECO:0007669"/>
    <property type="project" value="UniProtKB-SubCell"/>
</dbReference>
<evidence type="ECO:0000313" key="8">
    <source>
        <dbReference type="Proteomes" id="UP000281343"/>
    </source>
</evidence>
<sequence>MKIVPHHGWPVWWAASKRVFAQIDQKNLGLIAAGVAFYGILAIFPAITAVIAIWGLIGDPRAIMPQLEAFRAILPEDVFTLLGDQISALASASTDSLGLATILSILLALWSTRAGVAALMRGMNAVYDERNRRGLAHYASAFGLTVALILVALISIASVVVTPFVLAILPLGTLAALALEVVRWLVAIGVLLAGTGLVYRYGPNRRGARLPWITPGAVLAVTIWAAASAGFSLYLSNFGNYNEVYGSIGAVIALLIWLFISGFLLLLGAAFNAELERHTKIDSTVGPDRPIGERGAVVADTYKEI</sequence>
<dbReference type="OrthoDB" id="9781030at2"/>
<evidence type="ECO:0000256" key="5">
    <source>
        <dbReference type="ARBA" id="ARBA00023136"/>
    </source>
</evidence>
<dbReference type="Proteomes" id="UP000281343">
    <property type="component" value="Unassembled WGS sequence"/>
</dbReference>
<keyword evidence="3 6" id="KW-0812">Transmembrane</keyword>
<feature type="transmembrane region" description="Helical" evidence="6">
    <location>
        <begin position="141"/>
        <end position="169"/>
    </location>
</feature>
<gene>
    <name evidence="7" type="ORF">D9R08_05495</name>
</gene>
<dbReference type="PIRSF" id="PIRSF035875">
    <property type="entry name" value="RNase_BN"/>
    <property type="match status" value="1"/>
</dbReference>
<evidence type="ECO:0000256" key="3">
    <source>
        <dbReference type="ARBA" id="ARBA00022692"/>
    </source>
</evidence>
<dbReference type="PANTHER" id="PTHR30213:SF0">
    <property type="entry name" value="UPF0761 MEMBRANE PROTEIN YIHY"/>
    <property type="match status" value="1"/>
</dbReference>
<protein>
    <submittedName>
        <fullName evidence="7">YihY/virulence factor BrkB family protein</fullName>
    </submittedName>
</protein>
<keyword evidence="8" id="KW-1185">Reference proteome</keyword>
<feature type="transmembrane region" description="Helical" evidence="6">
    <location>
        <begin position="212"/>
        <end position="235"/>
    </location>
</feature>
<dbReference type="PANTHER" id="PTHR30213">
    <property type="entry name" value="INNER MEMBRANE PROTEIN YHJD"/>
    <property type="match status" value="1"/>
</dbReference>
<dbReference type="AlphaFoldDB" id="A0A3L9Y732"/>
<keyword evidence="5 6" id="KW-0472">Membrane</keyword>
<keyword evidence="2" id="KW-1003">Cell membrane</keyword>
<evidence type="ECO:0000256" key="2">
    <source>
        <dbReference type="ARBA" id="ARBA00022475"/>
    </source>
</evidence>
<evidence type="ECO:0000313" key="7">
    <source>
        <dbReference type="EMBL" id="RMA43088.1"/>
    </source>
</evidence>
<organism evidence="7 8">
    <name type="scientific">Rhodophyticola porphyridii</name>
    <dbReference type="NCBI Taxonomy" id="1852017"/>
    <lineage>
        <taxon>Bacteria</taxon>
        <taxon>Pseudomonadati</taxon>
        <taxon>Pseudomonadota</taxon>
        <taxon>Alphaproteobacteria</taxon>
        <taxon>Rhodobacterales</taxon>
        <taxon>Roseobacteraceae</taxon>
        <taxon>Rhodophyticola</taxon>
    </lineage>
</organism>
<evidence type="ECO:0000256" key="4">
    <source>
        <dbReference type="ARBA" id="ARBA00022989"/>
    </source>
</evidence>
<feature type="transmembrane region" description="Helical" evidence="6">
    <location>
        <begin position="247"/>
        <end position="271"/>
    </location>
</feature>